<dbReference type="GO" id="GO:0003677">
    <property type="term" value="F:DNA binding"/>
    <property type="evidence" value="ECO:0007669"/>
    <property type="project" value="UniProtKB-KW"/>
</dbReference>
<accession>A0A6M3JSW7</accession>
<organism evidence="3">
    <name type="scientific">viral metagenome</name>
    <dbReference type="NCBI Taxonomy" id="1070528"/>
    <lineage>
        <taxon>unclassified sequences</taxon>
        <taxon>metagenomes</taxon>
        <taxon>organismal metagenomes</taxon>
    </lineage>
</organism>
<protein>
    <submittedName>
        <fullName evidence="3">Putative transposase</fullName>
    </submittedName>
</protein>
<dbReference type="InterPro" id="IPR010095">
    <property type="entry name" value="Cas12f1-like_TNB"/>
</dbReference>
<feature type="domain" description="Cas12f1-like TNB" evidence="2">
    <location>
        <begin position="274"/>
        <end position="336"/>
    </location>
</feature>
<sequence length="379" mass="43038">MENFISKLGHKHNMVDEKEFTMALTFKIVVPRNLSPVLDELLLKSMVCINRMLEDRTKSSSKYYKEIPCVLSKSLISKYQRNKKLKKVKNFVLPVCGDKGKQVKCVEGGIRVPAFFKKSILPATFPKPISGFIRQVEFFKRNGKWFMSYSYNTPVLQEQEVRGFLGVDRNSVGNVAVCADVMIGKVRKFGPDTAGITKNFRNRRSNLQKKGAKNALTKIKRKQSRRIKDINHKVSRSIVDYAKLHRSALVLEDLGKISKKGKAKRYVQKSQWSFYQLETFIKYKAALLGIPIFFVNPAYTSQVCSRCGSINKPNGKHYKCSCGHFDHRDSNAAFNISANGWFLNEQTIGHSASIVRYIGVSLTQSSERAVQLESSDGVR</sequence>
<gene>
    <name evidence="3" type="ORF">MM415A02496_0011</name>
</gene>
<dbReference type="InterPro" id="IPR051399">
    <property type="entry name" value="RNA-guided_DNA_endo/Transpos"/>
</dbReference>
<evidence type="ECO:0000313" key="3">
    <source>
        <dbReference type="EMBL" id="QJA73096.1"/>
    </source>
</evidence>
<dbReference type="PANTHER" id="PTHR30405:SF11">
    <property type="entry name" value="RNA-GUIDED DNA ENDONUCLEASE RV2885C-RELATED"/>
    <property type="match status" value="1"/>
</dbReference>
<dbReference type="NCBIfam" id="NF040570">
    <property type="entry name" value="guided_TnpB"/>
    <property type="match status" value="1"/>
</dbReference>
<proteinExistence type="predicted"/>
<reference evidence="3" key="1">
    <citation type="submission" date="2020-03" db="EMBL/GenBank/DDBJ databases">
        <title>The deep terrestrial virosphere.</title>
        <authorList>
            <person name="Holmfeldt K."/>
            <person name="Nilsson E."/>
            <person name="Simone D."/>
            <person name="Lopez-Fernandez M."/>
            <person name="Wu X."/>
            <person name="de Brujin I."/>
            <person name="Lundin D."/>
            <person name="Andersson A."/>
            <person name="Bertilsson S."/>
            <person name="Dopson M."/>
        </authorList>
    </citation>
    <scope>NUCLEOTIDE SEQUENCE</scope>
    <source>
        <strain evidence="3">MM415A02496</strain>
    </source>
</reference>
<keyword evidence="1" id="KW-0238">DNA-binding</keyword>
<evidence type="ECO:0000259" key="2">
    <source>
        <dbReference type="Pfam" id="PF07282"/>
    </source>
</evidence>
<dbReference type="AlphaFoldDB" id="A0A6M3JSW7"/>
<evidence type="ECO:0000256" key="1">
    <source>
        <dbReference type="ARBA" id="ARBA00023125"/>
    </source>
</evidence>
<dbReference type="PANTHER" id="PTHR30405">
    <property type="entry name" value="TRANSPOSASE"/>
    <property type="match status" value="1"/>
</dbReference>
<dbReference type="NCBIfam" id="TIGR01766">
    <property type="entry name" value="IS200/IS605 family accessory protein TnpB-like domain"/>
    <property type="match status" value="1"/>
</dbReference>
<name>A0A6M3JSW7_9ZZZZ</name>
<dbReference type="EMBL" id="MT142001">
    <property type="protein sequence ID" value="QJA73096.1"/>
    <property type="molecule type" value="Genomic_DNA"/>
</dbReference>
<dbReference type="Pfam" id="PF07282">
    <property type="entry name" value="Cas12f1-like_TNB"/>
    <property type="match status" value="1"/>
</dbReference>